<organism evidence="5 6">
    <name type="scientific">Tepidiforma thermophila (strain KCTC 52669 / CGMCC 1.13589 / G233)</name>
    <dbReference type="NCBI Taxonomy" id="2761530"/>
    <lineage>
        <taxon>Bacteria</taxon>
        <taxon>Bacillati</taxon>
        <taxon>Chloroflexota</taxon>
        <taxon>Tepidiformia</taxon>
        <taxon>Tepidiformales</taxon>
        <taxon>Tepidiformaceae</taxon>
        <taxon>Tepidiforma</taxon>
    </lineage>
</organism>
<keyword evidence="2" id="KW-0472">Membrane</keyword>
<proteinExistence type="predicted"/>
<evidence type="ECO:0000256" key="1">
    <source>
        <dbReference type="SAM" id="MobiDB-lite"/>
    </source>
</evidence>
<evidence type="ECO:0000256" key="2">
    <source>
        <dbReference type="SAM" id="Phobius"/>
    </source>
</evidence>
<dbReference type="RefSeq" id="WP_098503565.1">
    <property type="nucleotide sequence ID" value="NZ_PDJQ01000001.1"/>
</dbReference>
<dbReference type="EMBL" id="PDJQ01000001">
    <property type="protein sequence ID" value="PFG74158.1"/>
    <property type="molecule type" value="Genomic_DNA"/>
</dbReference>
<dbReference type="InterPro" id="IPR039568">
    <property type="entry name" value="Peptidase_MA-like_dom"/>
</dbReference>
<feature type="region of interest" description="Disordered" evidence="1">
    <location>
        <begin position="373"/>
        <end position="407"/>
    </location>
</feature>
<evidence type="ECO:0000259" key="4">
    <source>
        <dbReference type="Pfam" id="PF13485"/>
    </source>
</evidence>
<feature type="compositionally biased region" description="Low complexity" evidence="1">
    <location>
        <begin position="373"/>
        <end position="401"/>
    </location>
</feature>
<feature type="chain" id="PRO_5012405551" evidence="3">
    <location>
        <begin position="30"/>
        <end position="469"/>
    </location>
</feature>
<evidence type="ECO:0000256" key="3">
    <source>
        <dbReference type="SAM" id="SignalP"/>
    </source>
</evidence>
<keyword evidence="6" id="KW-1185">Reference proteome</keyword>
<dbReference type="AlphaFoldDB" id="A0A2A9HEC9"/>
<gene>
    <name evidence="5" type="ORF">A9A59_1369</name>
</gene>
<keyword evidence="2" id="KW-1133">Transmembrane helix</keyword>
<dbReference type="Proteomes" id="UP000223071">
    <property type="component" value="Unassembled WGS sequence"/>
</dbReference>
<sequence length="469" mass="49552">MRRGALAATAALLVLAAAAGLPPRGAASAAVIESMTVENGYPRTLTFRVTARADVDITDATLSYAIKGRGTLALGKPDSLERGKTVTAEVVLQVNSGQSYIPVGSEFTYSWEVQTADGQVTRSEERQFLYLPPDRQWQSVANDFMVVYYHGDRETLARAYLNAGADTYERIGRQLYGITLTTLPVKVILFANEAEMDPARPGTGGRFDAAVTTCGTKVTNDILLMIPVPCGSTDRTDTLRHELGHILNDIAGQGALAKLPAWLDEGAAVYAQSSPGDYEGAFRAAVRADRLIPFNQMVVPTSNPQLVGVFYGQAYFMVKFLVDREGPGKFAELMRTIKGGVRYDQAIERVYGLTMQQFEDAFRAAYGLAPRSAPTAAPTAAPTQRPQQAQPTAAPTKAPAQAGGGTGGDSGIDRGLLIILGLAVLLALAAVFSWLVAMMLANNRERGAGSGPGGPGPGGSPGPPTAGGR</sequence>
<feature type="compositionally biased region" description="Pro residues" evidence="1">
    <location>
        <begin position="454"/>
        <end position="469"/>
    </location>
</feature>
<keyword evidence="3" id="KW-0732">Signal</keyword>
<dbReference type="Pfam" id="PF13485">
    <property type="entry name" value="Peptidase_MA_2"/>
    <property type="match status" value="1"/>
</dbReference>
<keyword evidence="2" id="KW-0812">Transmembrane</keyword>
<evidence type="ECO:0000313" key="6">
    <source>
        <dbReference type="Proteomes" id="UP000223071"/>
    </source>
</evidence>
<reference evidence="5 6" key="1">
    <citation type="submission" date="2017-09" db="EMBL/GenBank/DDBJ databases">
        <title>Sequencing the genomes of two abundant thermophiles in Great Basin hot springs: Thermocrinis jamiesonii and novel Chloroflexi Thermoflexus hugenholtzii.</title>
        <authorList>
            <person name="Hedlund B."/>
        </authorList>
    </citation>
    <scope>NUCLEOTIDE SEQUENCE [LARGE SCALE GENOMIC DNA]</scope>
    <source>
        <strain evidence="5 6">G233</strain>
    </source>
</reference>
<feature type="domain" description="Peptidase MA-like" evidence="4">
    <location>
        <begin position="236"/>
        <end position="364"/>
    </location>
</feature>
<feature type="transmembrane region" description="Helical" evidence="2">
    <location>
        <begin position="416"/>
        <end position="437"/>
    </location>
</feature>
<feature type="signal peptide" evidence="3">
    <location>
        <begin position="1"/>
        <end position="29"/>
    </location>
</feature>
<name>A0A2A9HEC9_TEPT2</name>
<evidence type="ECO:0000313" key="5">
    <source>
        <dbReference type="EMBL" id="PFG74158.1"/>
    </source>
</evidence>
<accession>A0A2A9HEC9</accession>
<feature type="region of interest" description="Disordered" evidence="1">
    <location>
        <begin position="446"/>
        <end position="469"/>
    </location>
</feature>
<protein>
    <submittedName>
        <fullName evidence="5">Peptidase MA superfamily protein</fullName>
    </submittedName>
</protein>
<comment type="caution">
    <text evidence="5">The sequence shown here is derived from an EMBL/GenBank/DDBJ whole genome shotgun (WGS) entry which is preliminary data.</text>
</comment>